<dbReference type="InterPro" id="IPR011008">
    <property type="entry name" value="Dimeric_a/b-barrel"/>
</dbReference>
<accession>A0A1T5DTU7</accession>
<dbReference type="Pfam" id="PF07110">
    <property type="entry name" value="EthD"/>
    <property type="match status" value="1"/>
</dbReference>
<proteinExistence type="predicted"/>
<dbReference type="SUPFAM" id="SSF54909">
    <property type="entry name" value="Dimeric alpha+beta barrel"/>
    <property type="match status" value="1"/>
</dbReference>
<dbReference type="AlphaFoldDB" id="A0A1T5DTU7"/>
<evidence type="ECO:0000313" key="3">
    <source>
        <dbReference type="Proteomes" id="UP000190044"/>
    </source>
</evidence>
<keyword evidence="3" id="KW-1185">Reference proteome</keyword>
<feature type="domain" description="EthD" evidence="1">
    <location>
        <begin position="11"/>
        <end position="107"/>
    </location>
</feature>
<dbReference type="RefSeq" id="WP_079639226.1">
    <property type="nucleotide sequence ID" value="NZ_FUYP01000016.1"/>
</dbReference>
<dbReference type="NCBIfam" id="TIGR02118">
    <property type="entry name" value="EthD family reductase"/>
    <property type="match status" value="1"/>
</dbReference>
<gene>
    <name evidence="2" type="ORF">SAMN06295937_101640</name>
</gene>
<dbReference type="EMBL" id="FUYP01000016">
    <property type="protein sequence ID" value="SKB74966.1"/>
    <property type="molecule type" value="Genomic_DNA"/>
</dbReference>
<sequence>MIKMSFAVYRRPDLTREQFLDHWFNIHAPIAKKYAKALRIRRYVQLHGGDYEAARQMTESRGCQPPHDGVVEIWWDSEADRLAGAASAEGQEGGRLLQADELNFCDMSRSSVMFGVERVIIDELNG</sequence>
<organism evidence="2 3">
    <name type="scientific">Sphingopyxis flava</name>
    <dbReference type="NCBI Taxonomy" id="1507287"/>
    <lineage>
        <taxon>Bacteria</taxon>
        <taxon>Pseudomonadati</taxon>
        <taxon>Pseudomonadota</taxon>
        <taxon>Alphaproteobacteria</taxon>
        <taxon>Sphingomonadales</taxon>
        <taxon>Sphingomonadaceae</taxon>
        <taxon>Sphingopyxis</taxon>
    </lineage>
</organism>
<dbReference type="Proteomes" id="UP000190044">
    <property type="component" value="Unassembled WGS sequence"/>
</dbReference>
<name>A0A1T5DTU7_9SPHN</name>
<evidence type="ECO:0000313" key="2">
    <source>
        <dbReference type="EMBL" id="SKB74966.1"/>
    </source>
</evidence>
<reference evidence="3" key="1">
    <citation type="submission" date="2017-02" db="EMBL/GenBank/DDBJ databases">
        <authorList>
            <person name="Varghese N."/>
            <person name="Submissions S."/>
        </authorList>
    </citation>
    <scope>NUCLEOTIDE SEQUENCE [LARGE SCALE GENOMIC DNA]</scope>
    <source>
        <strain evidence="3">R11H</strain>
    </source>
</reference>
<dbReference type="GO" id="GO:0016491">
    <property type="term" value="F:oxidoreductase activity"/>
    <property type="evidence" value="ECO:0007669"/>
    <property type="project" value="InterPro"/>
</dbReference>
<dbReference type="OrthoDB" id="6369070at2"/>
<dbReference type="InterPro" id="IPR009799">
    <property type="entry name" value="EthD_dom"/>
</dbReference>
<evidence type="ECO:0000259" key="1">
    <source>
        <dbReference type="Pfam" id="PF07110"/>
    </source>
</evidence>
<dbReference type="Gene3D" id="3.30.70.100">
    <property type="match status" value="1"/>
</dbReference>
<protein>
    <recommendedName>
        <fullName evidence="1">EthD domain-containing protein</fullName>
    </recommendedName>
</protein>